<evidence type="ECO:0000313" key="12">
    <source>
        <dbReference type="RefSeq" id="XP_017779212.1"/>
    </source>
</evidence>
<accession>A0ABM1MXB2</accession>
<dbReference type="SUPFAM" id="SSF49777">
    <property type="entry name" value="PEBP-like"/>
    <property type="match status" value="1"/>
</dbReference>
<dbReference type="GO" id="GO:0005840">
    <property type="term" value="C:ribosome"/>
    <property type="evidence" value="ECO:0007669"/>
    <property type="project" value="UniProtKB-KW"/>
</dbReference>
<evidence type="ECO:0000256" key="3">
    <source>
        <dbReference type="ARBA" id="ARBA00022980"/>
    </source>
</evidence>
<evidence type="ECO:0000256" key="4">
    <source>
        <dbReference type="ARBA" id="ARBA00023054"/>
    </source>
</evidence>
<dbReference type="RefSeq" id="XP_017779211.1">
    <property type="nucleotide sequence ID" value="XM_017923722.1"/>
</dbReference>
<dbReference type="CDD" id="cd00866">
    <property type="entry name" value="PEBP_euk"/>
    <property type="match status" value="1"/>
</dbReference>
<comment type="subcellular location">
    <subcellularLocation>
        <location evidence="1">Mitochondrion</location>
    </subcellularLocation>
</comment>
<dbReference type="RefSeq" id="XP_017779212.1">
    <property type="nucleotide sequence ID" value="XM_017923723.1"/>
</dbReference>
<keyword evidence="4" id="KW-0175">Coiled coil</keyword>
<dbReference type="Gene3D" id="3.90.280.10">
    <property type="entry name" value="PEBP-like"/>
    <property type="match status" value="1"/>
</dbReference>
<proteinExistence type="inferred from homology"/>
<evidence type="ECO:0000313" key="10">
    <source>
        <dbReference type="Proteomes" id="UP000695000"/>
    </source>
</evidence>
<name>A0ABM1MXB2_NICVS</name>
<dbReference type="InterPro" id="IPR008914">
    <property type="entry name" value="PEBP"/>
</dbReference>
<sequence length="401" mass="47102">MAATIWKLVNLNTKLNPSLGGSVRYGHHLRGKPPGVARSLEQRLEELNFKDPEIHYKVNIGFAKKQLKRNAVLSERITILKDNHRNQDLEKKARTNKLEIDLDNVRKEWLKTAGPEHIKRIANHYGIFDDLYGDAYFHPTVPLHINYEIGDGQLPIYYGNVVKPSDAKVKPKISFESDENTFWTLIMTNPDGHLTMENKEYVHWFVGNIPGNKVESGETIVDYMQPIPPKGSGYHRHIFVLYKQEKKLDFEQLKKSGPCLTLSERTFSTLDFYRERQDDLTPAGLVFFQSDWDATLTDFYHDVLNMKEPRYEYDFPETYVKPQEWFPLRQAFNLYMDRYRDPKQINKEFLKRKLQKVHPFKAPEKPVPYPNAVPWNGYVPSWLKLEKTKSMNKWGRVNDIE</sequence>
<evidence type="ECO:0000256" key="7">
    <source>
        <dbReference type="ARBA" id="ARBA00038016"/>
    </source>
</evidence>
<evidence type="ECO:0000256" key="5">
    <source>
        <dbReference type="ARBA" id="ARBA00023128"/>
    </source>
</evidence>
<dbReference type="PANTHER" id="PTHR11362:SF133">
    <property type="entry name" value="LARGE RIBOSOMAL SUBUNIT PROTEIN ML38"/>
    <property type="match status" value="1"/>
</dbReference>
<dbReference type="GeneID" id="108564627"/>
<dbReference type="InterPro" id="IPR035810">
    <property type="entry name" value="PEBP_euk"/>
</dbReference>
<organism evidence="10 12">
    <name type="scientific">Nicrophorus vespilloides</name>
    <name type="common">Boreal carrion beetle</name>
    <dbReference type="NCBI Taxonomy" id="110193"/>
    <lineage>
        <taxon>Eukaryota</taxon>
        <taxon>Metazoa</taxon>
        <taxon>Ecdysozoa</taxon>
        <taxon>Arthropoda</taxon>
        <taxon>Hexapoda</taxon>
        <taxon>Insecta</taxon>
        <taxon>Pterygota</taxon>
        <taxon>Neoptera</taxon>
        <taxon>Endopterygota</taxon>
        <taxon>Coleoptera</taxon>
        <taxon>Polyphaga</taxon>
        <taxon>Staphyliniformia</taxon>
        <taxon>Silphidae</taxon>
        <taxon>Nicrophorinae</taxon>
        <taxon>Nicrophorus</taxon>
    </lineage>
</organism>
<keyword evidence="3 11" id="KW-0689">Ribosomal protein</keyword>
<evidence type="ECO:0000256" key="9">
    <source>
        <dbReference type="ARBA" id="ARBA00041206"/>
    </source>
</evidence>
<dbReference type="Pfam" id="PF01161">
    <property type="entry name" value="PBP"/>
    <property type="match status" value="1"/>
</dbReference>
<keyword evidence="2" id="KW-0809">Transit peptide</keyword>
<dbReference type="PANTHER" id="PTHR11362">
    <property type="entry name" value="PHOSPHATIDYLETHANOLAMINE-BINDING PROTEIN"/>
    <property type="match status" value="1"/>
</dbReference>
<evidence type="ECO:0000256" key="2">
    <source>
        <dbReference type="ARBA" id="ARBA00022946"/>
    </source>
</evidence>
<keyword evidence="6" id="KW-0687">Ribonucleoprotein</keyword>
<comment type="similarity">
    <text evidence="7">Belongs to the phosphatidylethanolamine-binding protein family. Mitochondrion-specific ribosomal protein mL38 subfamily.</text>
</comment>
<protein>
    <recommendedName>
        <fullName evidence="8">Large ribosomal subunit protein mL38</fullName>
    </recommendedName>
    <alternativeName>
        <fullName evidence="9">39S ribosomal protein L38, mitochondrial</fullName>
    </alternativeName>
</protein>
<evidence type="ECO:0000256" key="1">
    <source>
        <dbReference type="ARBA" id="ARBA00004173"/>
    </source>
</evidence>
<dbReference type="Proteomes" id="UP000695000">
    <property type="component" value="Unplaced"/>
</dbReference>
<keyword evidence="10" id="KW-1185">Reference proteome</keyword>
<evidence type="ECO:0000313" key="11">
    <source>
        <dbReference type="RefSeq" id="XP_017779211.1"/>
    </source>
</evidence>
<evidence type="ECO:0000256" key="6">
    <source>
        <dbReference type="ARBA" id="ARBA00023274"/>
    </source>
</evidence>
<reference evidence="11 12" key="1">
    <citation type="submission" date="2025-05" db="UniProtKB">
        <authorList>
            <consortium name="RefSeq"/>
        </authorList>
    </citation>
    <scope>IDENTIFICATION</scope>
    <source>
        <tissue evidence="11 12">Whole Larva</tissue>
    </source>
</reference>
<keyword evidence="5" id="KW-0496">Mitochondrion</keyword>
<gene>
    <name evidence="11 12" type="primary">LOC108564627</name>
</gene>
<dbReference type="InterPro" id="IPR036610">
    <property type="entry name" value="PEBP-like_sf"/>
</dbReference>
<evidence type="ECO:0000256" key="8">
    <source>
        <dbReference type="ARBA" id="ARBA00039444"/>
    </source>
</evidence>